<reference evidence="5 6" key="1">
    <citation type="submission" date="2020-02" db="EMBL/GenBank/DDBJ databases">
        <title>Fructobacillus sp. isolated from paper mulberry of Taiwan.</title>
        <authorList>
            <person name="Lin S.-T."/>
        </authorList>
    </citation>
    <scope>NUCLEOTIDE SEQUENCE [LARGE SCALE GENOMIC DNA]</scope>
    <source>
        <strain evidence="5 6">M1-10</strain>
    </source>
</reference>
<evidence type="ECO:0000313" key="6">
    <source>
        <dbReference type="Proteomes" id="UP001519418"/>
    </source>
</evidence>
<dbReference type="RefSeq" id="WP_213820165.1">
    <property type="nucleotide sequence ID" value="NZ_JAAMFI010000004.1"/>
</dbReference>
<dbReference type="PANTHER" id="PTHR30408">
    <property type="entry name" value="TYPE-1 RESTRICTION ENZYME ECOKI SPECIFICITY PROTEIN"/>
    <property type="match status" value="1"/>
</dbReference>
<dbReference type="InterPro" id="IPR052021">
    <property type="entry name" value="Type-I_RS_S_subunit"/>
</dbReference>
<keyword evidence="2" id="KW-0680">Restriction system</keyword>
<accession>A0ABS5QUG1</accession>
<dbReference type="Gene3D" id="3.90.220.20">
    <property type="entry name" value="DNA methylase specificity domains"/>
    <property type="match status" value="2"/>
</dbReference>
<keyword evidence="5" id="KW-0378">Hydrolase</keyword>
<keyword evidence="6" id="KW-1185">Reference proteome</keyword>
<evidence type="ECO:0000259" key="4">
    <source>
        <dbReference type="Pfam" id="PF01420"/>
    </source>
</evidence>
<comment type="similarity">
    <text evidence="1">Belongs to the type-I restriction system S methylase family.</text>
</comment>
<feature type="domain" description="Type I restriction modification DNA specificity" evidence="4">
    <location>
        <begin position="212"/>
        <end position="363"/>
    </location>
</feature>
<evidence type="ECO:0000256" key="2">
    <source>
        <dbReference type="ARBA" id="ARBA00022747"/>
    </source>
</evidence>
<evidence type="ECO:0000256" key="1">
    <source>
        <dbReference type="ARBA" id="ARBA00010923"/>
    </source>
</evidence>
<dbReference type="SUPFAM" id="SSF116734">
    <property type="entry name" value="DNA methylase specificity domain"/>
    <property type="match status" value="2"/>
</dbReference>
<evidence type="ECO:0000313" key="5">
    <source>
        <dbReference type="EMBL" id="MBS9335577.1"/>
    </source>
</evidence>
<keyword evidence="5" id="KW-0255">Endonuclease</keyword>
<dbReference type="Proteomes" id="UP001519418">
    <property type="component" value="Unassembled WGS sequence"/>
</dbReference>
<dbReference type="InterPro" id="IPR044946">
    <property type="entry name" value="Restrct_endonuc_typeI_TRD_sf"/>
</dbReference>
<organism evidence="5 6">
    <name type="scientific">Fructobacillus papyriferae</name>
    <dbReference type="NCBI Taxonomy" id="2713171"/>
    <lineage>
        <taxon>Bacteria</taxon>
        <taxon>Bacillati</taxon>
        <taxon>Bacillota</taxon>
        <taxon>Bacilli</taxon>
        <taxon>Lactobacillales</taxon>
        <taxon>Lactobacillaceae</taxon>
        <taxon>Fructobacillus</taxon>
    </lineage>
</organism>
<dbReference type="EMBL" id="JAAMFI010000004">
    <property type="protein sequence ID" value="MBS9335577.1"/>
    <property type="molecule type" value="Genomic_DNA"/>
</dbReference>
<sequence length="375" mass="43152">MSDPKANKKMVPGIRFTGFTDDWEQRKFDSFASRNMKTRESTLNVEYEDVVSGAGKLVPDYELKRKDSKRGIAFFSGNVLFGKLRPYLKNWLLADFSGVAVGDWWVLSTKDISSSFLYSLVQSDKYQTTANQTSGTKMPRSDWKTVSQEVFSIPSYDESEVIGKMILNADQLITLHRRKLDELNDYKKLLLQKLFPKNGEQNPEWRFAGFADDWEQRKLGEILNVKKSKEYITESEISGKYKVIQQGDNPVAGYSDKEPFTDYNDVVLFGDHTVSIYQPKHPFLLATDGVKVLEALNLSGNFLYALLEKNRPEQQGYKRHFSILKGVSGIYPQKKEESVEIGNLFDMLNQTITLHQRKLEKLELLKKAMLQKMFI</sequence>
<dbReference type="GO" id="GO:0004519">
    <property type="term" value="F:endonuclease activity"/>
    <property type="evidence" value="ECO:0007669"/>
    <property type="project" value="UniProtKB-KW"/>
</dbReference>
<dbReference type="PANTHER" id="PTHR30408:SF12">
    <property type="entry name" value="TYPE I RESTRICTION ENZYME MJAVIII SPECIFICITY SUBUNIT"/>
    <property type="match status" value="1"/>
</dbReference>
<name>A0ABS5QUG1_9LACO</name>
<gene>
    <name evidence="5" type="ORF">G6R27_05985</name>
</gene>
<dbReference type="Pfam" id="PF01420">
    <property type="entry name" value="Methylase_S"/>
    <property type="match status" value="1"/>
</dbReference>
<keyword evidence="5" id="KW-0540">Nuclease</keyword>
<evidence type="ECO:0000256" key="3">
    <source>
        <dbReference type="ARBA" id="ARBA00023125"/>
    </source>
</evidence>
<protein>
    <submittedName>
        <fullName evidence="5">Restriction endonuclease subunit S</fullName>
    </submittedName>
</protein>
<dbReference type="InterPro" id="IPR000055">
    <property type="entry name" value="Restrct_endonuc_typeI_TRD"/>
</dbReference>
<proteinExistence type="inferred from homology"/>
<comment type="caution">
    <text evidence="5">The sequence shown here is derived from an EMBL/GenBank/DDBJ whole genome shotgun (WGS) entry which is preliminary data.</text>
</comment>
<keyword evidence="3" id="KW-0238">DNA-binding</keyword>